<gene>
    <name evidence="2" type="ORF">HPE63_01945</name>
</gene>
<dbReference type="Proteomes" id="UP000598350">
    <property type="component" value="Unassembled WGS sequence"/>
</dbReference>
<evidence type="ECO:0000313" key="3">
    <source>
        <dbReference type="Proteomes" id="UP000598350"/>
    </source>
</evidence>
<feature type="coiled-coil region" evidence="1">
    <location>
        <begin position="99"/>
        <end position="126"/>
    </location>
</feature>
<evidence type="ECO:0008006" key="4">
    <source>
        <dbReference type="Google" id="ProtNLM"/>
    </source>
</evidence>
<reference evidence="2 3" key="1">
    <citation type="submission" date="2020-05" db="EMBL/GenBank/DDBJ databases">
        <title>The draft genome sequence of Maribacter arenosus CAU 1321.</title>
        <authorList>
            <person name="Mu L."/>
        </authorList>
    </citation>
    <scope>NUCLEOTIDE SEQUENCE [LARGE SCALE GENOMIC DNA]</scope>
    <source>
        <strain evidence="2 3">CAU 1321</strain>
    </source>
</reference>
<proteinExistence type="predicted"/>
<protein>
    <recommendedName>
        <fullName evidence="4">HTH cro/C1-type domain-containing protein</fullName>
    </recommendedName>
</protein>
<dbReference type="RefSeq" id="WP_188312541.1">
    <property type="nucleotide sequence ID" value="NZ_JABTCG010000001.1"/>
</dbReference>
<keyword evidence="1" id="KW-0175">Coiled coil</keyword>
<evidence type="ECO:0000313" key="2">
    <source>
        <dbReference type="EMBL" id="MBD0849416.1"/>
    </source>
</evidence>
<sequence>MLKTIDRLMQFIKYAGLSARQFDLSIGASNGYILRMQKNNASIGSDVIENILKTYPHLNVNWLITGEGKMLKENEEELILDFEELPKEKQTEIEQIIEAKIKERQEEELKRLLKEVTEEIERTQKKLGKKG</sequence>
<comment type="caution">
    <text evidence="2">The sequence shown here is derived from an EMBL/GenBank/DDBJ whole genome shotgun (WGS) entry which is preliminary data.</text>
</comment>
<organism evidence="2 3">
    <name type="scientific">Maribacter arenosus</name>
    <dbReference type="NCBI Taxonomy" id="1854708"/>
    <lineage>
        <taxon>Bacteria</taxon>
        <taxon>Pseudomonadati</taxon>
        <taxon>Bacteroidota</taxon>
        <taxon>Flavobacteriia</taxon>
        <taxon>Flavobacteriales</taxon>
        <taxon>Flavobacteriaceae</taxon>
        <taxon>Maribacter</taxon>
    </lineage>
</organism>
<accession>A0ABR7V6V1</accession>
<name>A0ABR7V6V1_9FLAO</name>
<keyword evidence="3" id="KW-1185">Reference proteome</keyword>
<dbReference type="EMBL" id="JABTCG010000001">
    <property type="protein sequence ID" value="MBD0849416.1"/>
    <property type="molecule type" value="Genomic_DNA"/>
</dbReference>
<evidence type="ECO:0000256" key="1">
    <source>
        <dbReference type="SAM" id="Coils"/>
    </source>
</evidence>